<feature type="repeat" description="PPR" evidence="3">
    <location>
        <begin position="368"/>
        <end position="403"/>
    </location>
</feature>
<gene>
    <name evidence="4" type="ORF">KSP40_PGU011020</name>
</gene>
<comment type="similarity">
    <text evidence="1">Belongs to the PPR family. P subfamily.</text>
</comment>
<feature type="repeat" description="PPR" evidence="3">
    <location>
        <begin position="333"/>
        <end position="367"/>
    </location>
</feature>
<dbReference type="Pfam" id="PF01535">
    <property type="entry name" value="PPR"/>
    <property type="match status" value="2"/>
</dbReference>
<keyword evidence="2" id="KW-0677">Repeat</keyword>
<dbReference type="Pfam" id="PF12854">
    <property type="entry name" value="PPR_1"/>
    <property type="match status" value="1"/>
</dbReference>
<dbReference type="InterPro" id="IPR002885">
    <property type="entry name" value="PPR_rpt"/>
</dbReference>
<reference evidence="4 5" key="1">
    <citation type="journal article" date="2022" name="Nat. Plants">
        <title>Genomes of leafy and leafless Platanthera orchids illuminate the evolution of mycoheterotrophy.</title>
        <authorList>
            <person name="Li M.H."/>
            <person name="Liu K.W."/>
            <person name="Li Z."/>
            <person name="Lu H.C."/>
            <person name="Ye Q.L."/>
            <person name="Zhang D."/>
            <person name="Wang J.Y."/>
            <person name="Li Y.F."/>
            <person name="Zhong Z.M."/>
            <person name="Liu X."/>
            <person name="Yu X."/>
            <person name="Liu D.K."/>
            <person name="Tu X.D."/>
            <person name="Liu B."/>
            <person name="Hao Y."/>
            <person name="Liao X.Y."/>
            <person name="Jiang Y.T."/>
            <person name="Sun W.H."/>
            <person name="Chen J."/>
            <person name="Chen Y.Q."/>
            <person name="Ai Y."/>
            <person name="Zhai J.W."/>
            <person name="Wu S.S."/>
            <person name="Zhou Z."/>
            <person name="Hsiao Y.Y."/>
            <person name="Wu W.L."/>
            <person name="Chen Y.Y."/>
            <person name="Lin Y.F."/>
            <person name="Hsu J.L."/>
            <person name="Li C.Y."/>
            <person name="Wang Z.W."/>
            <person name="Zhao X."/>
            <person name="Zhong W.Y."/>
            <person name="Ma X.K."/>
            <person name="Ma L."/>
            <person name="Huang J."/>
            <person name="Chen G.Z."/>
            <person name="Huang M.Z."/>
            <person name="Huang L."/>
            <person name="Peng D.H."/>
            <person name="Luo Y.B."/>
            <person name="Zou S.Q."/>
            <person name="Chen S.P."/>
            <person name="Lan S."/>
            <person name="Tsai W.C."/>
            <person name="Van de Peer Y."/>
            <person name="Liu Z.J."/>
        </authorList>
    </citation>
    <scope>NUCLEOTIDE SEQUENCE [LARGE SCALE GENOMIC DNA]</scope>
    <source>
        <strain evidence="4">Lor288</strain>
    </source>
</reference>
<feature type="repeat" description="PPR" evidence="3">
    <location>
        <begin position="263"/>
        <end position="297"/>
    </location>
</feature>
<evidence type="ECO:0000313" key="4">
    <source>
        <dbReference type="EMBL" id="KAK8958910.1"/>
    </source>
</evidence>
<dbReference type="Gene3D" id="1.25.40.10">
    <property type="entry name" value="Tetratricopeptide repeat domain"/>
    <property type="match status" value="4"/>
</dbReference>
<dbReference type="PANTHER" id="PTHR47447:SF24">
    <property type="entry name" value="PENTATRICOPEPTIDE REPEAT-CONTAINING PROTEIN"/>
    <property type="match status" value="1"/>
</dbReference>
<keyword evidence="5" id="KW-1185">Reference proteome</keyword>
<comment type="caution">
    <text evidence="4">The sequence shown here is derived from an EMBL/GenBank/DDBJ whole genome shotgun (WGS) entry which is preliminary data.</text>
</comment>
<feature type="repeat" description="PPR" evidence="3">
    <location>
        <begin position="476"/>
        <end position="510"/>
    </location>
</feature>
<evidence type="ECO:0000313" key="5">
    <source>
        <dbReference type="Proteomes" id="UP001412067"/>
    </source>
</evidence>
<protein>
    <submittedName>
        <fullName evidence="4">Pentatricopeptide repeat-containing protein</fullName>
    </submittedName>
</protein>
<dbReference type="Proteomes" id="UP001412067">
    <property type="component" value="Unassembled WGS sequence"/>
</dbReference>
<evidence type="ECO:0000256" key="3">
    <source>
        <dbReference type="PROSITE-ProRule" id="PRU00708"/>
    </source>
</evidence>
<feature type="repeat" description="PPR" evidence="3">
    <location>
        <begin position="160"/>
        <end position="194"/>
    </location>
</feature>
<name>A0ABR2M5I8_9ASPA</name>
<dbReference type="NCBIfam" id="TIGR00756">
    <property type="entry name" value="PPR"/>
    <property type="match status" value="6"/>
</dbReference>
<dbReference type="EMBL" id="JBBWWR010000012">
    <property type="protein sequence ID" value="KAK8958910.1"/>
    <property type="molecule type" value="Genomic_DNA"/>
</dbReference>
<feature type="repeat" description="PPR" evidence="3">
    <location>
        <begin position="298"/>
        <end position="332"/>
    </location>
</feature>
<sequence>MQGFLDVSSRSLHHATIARKDSRSSRALLLASSTYSPIFSRALETKFSWFSSLLPDIDNQQESIKPTIDHKETEQATKIHDFVLGPEEHAFAHSIRMTILNLHGRNVDDVVQALQSIHHCNEMKLTSNIVDSLLQKFGDDWKSALGFFQWTSFRPEYKHTSHAYNKIVDLLGKMRQMDQMWNVVEKMRIEGFITLETVAKIMRRLAGSGRWRDAVNFFDDLGRIGFTKDTESMNLLLDTLCKERKVKLAREVFMELKAIIPADAHTYNIFVHGWCSVRRIEEALWTIQEMRGHGFLPSVITYSTVLKVYSNQSNIHKVYELFDQMVAEGCPPNVVSYTIVINSLAKSHAIEEALNVVERMKSSGCKPDVRLYNTLINTLGKSRRLDDAFHIFDVEMARNGVSPDLSTYNILISLFCEHEQEHDALSVLKEMECCSCKPVLQTYYPLLKLCFRMGKLGDHLKSLLSDIATKDHLSLDLDTYTLLIHGLCGAGNVEWAYFLFEEMIDREIFPRFRTCRLLLDLSVQKNMNVAVESIQSFMRTSKFGGANW</sequence>
<dbReference type="PROSITE" id="PS51375">
    <property type="entry name" value="PPR"/>
    <property type="match status" value="7"/>
</dbReference>
<evidence type="ECO:0000256" key="1">
    <source>
        <dbReference type="ARBA" id="ARBA00007626"/>
    </source>
</evidence>
<proteinExistence type="inferred from homology"/>
<accession>A0ABR2M5I8</accession>
<dbReference type="Pfam" id="PF13041">
    <property type="entry name" value="PPR_2"/>
    <property type="match status" value="2"/>
</dbReference>
<evidence type="ECO:0000256" key="2">
    <source>
        <dbReference type="ARBA" id="ARBA00022737"/>
    </source>
</evidence>
<dbReference type="InterPro" id="IPR011990">
    <property type="entry name" value="TPR-like_helical_dom_sf"/>
</dbReference>
<dbReference type="PANTHER" id="PTHR47447">
    <property type="entry name" value="OS03G0856100 PROTEIN"/>
    <property type="match status" value="1"/>
</dbReference>
<feature type="repeat" description="PPR" evidence="3">
    <location>
        <begin position="404"/>
        <end position="438"/>
    </location>
</feature>
<organism evidence="4 5">
    <name type="scientific">Platanthera guangdongensis</name>
    <dbReference type="NCBI Taxonomy" id="2320717"/>
    <lineage>
        <taxon>Eukaryota</taxon>
        <taxon>Viridiplantae</taxon>
        <taxon>Streptophyta</taxon>
        <taxon>Embryophyta</taxon>
        <taxon>Tracheophyta</taxon>
        <taxon>Spermatophyta</taxon>
        <taxon>Magnoliopsida</taxon>
        <taxon>Liliopsida</taxon>
        <taxon>Asparagales</taxon>
        <taxon>Orchidaceae</taxon>
        <taxon>Orchidoideae</taxon>
        <taxon>Orchideae</taxon>
        <taxon>Orchidinae</taxon>
        <taxon>Platanthera</taxon>
    </lineage>
</organism>